<proteinExistence type="predicted"/>
<evidence type="ECO:0000313" key="2">
    <source>
        <dbReference type="EMBL" id="NYH90585.1"/>
    </source>
</evidence>
<dbReference type="Proteomes" id="UP000579605">
    <property type="component" value="Unassembled WGS sequence"/>
</dbReference>
<feature type="region of interest" description="Disordered" evidence="1">
    <location>
        <begin position="27"/>
        <end position="124"/>
    </location>
</feature>
<dbReference type="AlphaFoldDB" id="A0A852ZEI4"/>
<dbReference type="EMBL" id="JACBZH010000001">
    <property type="protein sequence ID" value="NYH90585.1"/>
    <property type="molecule type" value="Genomic_DNA"/>
</dbReference>
<sequence>MAIVVGVLAVAAVIYLVFFLLRGDNSSAASRPGTRAGTSAGNGVLAAPPAAPGPGYILRSGADRPRHGEQRLEPGRLVLVGGEKPGAEGFLTGYGDSSPFDHGEAGTGRAESSDIGKDVKVTTT</sequence>
<protein>
    <submittedName>
        <fullName evidence="2">Uncharacterized protein</fullName>
    </submittedName>
</protein>
<feature type="compositionally biased region" description="Basic and acidic residues" evidence="1">
    <location>
        <begin position="61"/>
        <end position="74"/>
    </location>
</feature>
<gene>
    <name evidence="2" type="ORF">F4554_003223</name>
</gene>
<name>A0A852ZEI4_9ACTN</name>
<comment type="caution">
    <text evidence="2">The sequence shown here is derived from an EMBL/GenBank/DDBJ whole genome shotgun (WGS) entry which is preliminary data.</text>
</comment>
<dbReference type="RefSeq" id="WP_179788110.1">
    <property type="nucleotide sequence ID" value="NZ_BAAARR010000016.1"/>
</dbReference>
<accession>A0A852ZEI4</accession>
<organism evidence="2 3">
    <name type="scientific">Actinopolymorpha rutila</name>
    <dbReference type="NCBI Taxonomy" id="446787"/>
    <lineage>
        <taxon>Bacteria</taxon>
        <taxon>Bacillati</taxon>
        <taxon>Actinomycetota</taxon>
        <taxon>Actinomycetes</taxon>
        <taxon>Propionibacteriales</taxon>
        <taxon>Actinopolymorphaceae</taxon>
        <taxon>Actinopolymorpha</taxon>
    </lineage>
</organism>
<feature type="compositionally biased region" description="Basic and acidic residues" evidence="1">
    <location>
        <begin position="111"/>
        <end position="124"/>
    </location>
</feature>
<reference evidence="2 3" key="1">
    <citation type="submission" date="2020-07" db="EMBL/GenBank/DDBJ databases">
        <title>Sequencing the genomes of 1000 actinobacteria strains.</title>
        <authorList>
            <person name="Klenk H.-P."/>
        </authorList>
    </citation>
    <scope>NUCLEOTIDE SEQUENCE [LARGE SCALE GENOMIC DNA]</scope>
    <source>
        <strain evidence="2 3">DSM 18448</strain>
    </source>
</reference>
<evidence type="ECO:0000313" key="3">
    <source>
        <dbReference type="Proteomes" id="UP000579605"/>
    </source>
</evidence>
<evidence type="ECO:0000256" key="1">
    <source>
        <dbReference type="SAM" id="MobiDB-lite"/>
    </source>
</evidence>
<keyword evidence="3" id="KW-1185">Reference proteome</keyword>